<feature type="region of interest" description="Disordered" evidence="1">
    <location>
        <begin position="1"/>
        <end position="22"/>
    </location>
</feature>
<accession>A0A8H6J9U2</accession>
<evidence type="ECO:0000313" key="3">
    <source>
        <dbReference type="Proteomes" id="UP000652219"/>
    </source>
</evidence>
<name>A0A8H6J9U2_9PEZI</name>
<feature type="region of interest" description="Disordered" evidence="1">
    <location>
        <begin position="196"/>
        <end position="239"/>
    </location>
</feature>
<feature type="region of interest" description="Disordered" evidence="1">
    <location>
        <begin position="317"/>
        <end position="338"/>
    </location>
</feature>
<keyword evidence="3" id="KW-1185">Reference proteome</keyword>
<evidence type="ECO:0000313" key="2">
    <source>
        <dbReference type="EMBL" id="KAF6808751.1"/>
    </source>
</evidence>
<dbReference type="Proteomes" id="UP000652219">
    <property type="component" value="Unassembled WGS sequence"/>
</dbReference>
<dbReference type="EMBL" id="WIGN01000112">
    <property type="protein sequence ID" value="KAF6808751.1"/>
    <property type="molecule type" value="Genomic_DNA"/>
</dbReference>
<feature type="compositionally biased region" description="Basic residues" evidence="1">
    <location>
        <begin position="220"/>
        <end position="239"/>
    </location>
</feature>
<gene>
    <name evidence="2" type="ORF">CSOJ01_07322</name>
</gene>
<comment type="caution">
    <text evidence="2">The sequence shown here is derived from an EMBL/GenBank/DDBJ whole genome shotgun (WGS) entry which is preliminary data.</text>
</comment>
<dbReference type="AlphaFoldDB" id="A0A8H6J9U2"/>
<reference evidence="2 3" key="1">
    <citation type="journal article" date="2020" name="Phytopathology">
        <title>Genome Sequence Resources of Colletotrichum truncatum, C. plurivorum, C. musicola, and C. sojae: Four Species Pathogenic to Soybean (Glycine max).</title>
        <authorList>
            <person name="Rogerio F."/>
            <person name="Boufleur T.R."/>
            <person name="Ciampi-Guillardi M."/>
            <person name="Sukno S.A."/>
            <person name="Thon M.R."/>
            <person name="Massola Junior N.S."/>
            <person name="Baroncelli R."/>
        </authorList>
    </citation>
    <scope>NUCLEOTIDE SEQUENCE [LARGE SCALE GENOMIC DNA]</scope>
    <source>
        <strain evidence="2 3">LFN0009</strain>
    </source>
</reference>
<organism evidence="2 3">
    <name type="scientific">Colletotrichum sojae</name>
    <dbReference type="NCBI Taxonomy" id="2175907"/>
    <lineage>
        <taxon>Eukaryota</taxon>
        <taxon>Fungi</taxon>
        <taxon>Dikarya</taxon>
        <taxon>Ascomycota</taxon>
        <taxon>Pezizomycotina</taxon>
        <taxon>Sordariomycetes</taxon>
        <taxon>Hypocreomycetidae</taxon>
        <taxon>Glomerellales</taxon>
        <taxon>Glomerellaceae</taxon>
        <taxon>Colletotrichum</taxon>
        <taxon>Colletotrichum orchidearum species complex</taxon>
    </lineage>
</organism>
<protein>
    <submittedName>
        <fullName evidence="2">Uncharacterized protein</fullName>
    </submittedName>
</protein>
<evidence type="ECO:0000256" key="1">
    <source>
        <dbReference type="SAM" id="MobiDB-lite"/>
    </source>
</evidence>
<sequence>MSGWSQMPPILSRGGGSRHLDGDVAEAGLDVDAKRRPRKASRTRLVTMWRWSHDEAGAIRGRTCDGRFGWPTLLPFGVSTGVRRVTVHPDDLSTARRHVSSLIIGDPSRGSPAADAKWHCLGRLPPIPVHPVPSSLPLLEWCPGLNLCPSSAVWTAVAILRTLSHVTTAGLVDVSPADTGDRRVGSQSLIAHRTSETGNVSTELAAQHRAGRPNSPYYRRYPRHTQRGSAQHHHHQSRGKMLKMDMEMLGHVWTSAEADLSTPSLASSARSGVVVCVVLGAALRTPQVTAAYLQDCKPPTLRTTLHQQGLGIRDASQARLSGPQPPMRPTEAAIADVG</sequence>
<proteinExistence type="predicted"/>